<evidence type="ECO:0000259" key="1">
    <source>
        <dbReference type="PROSITE" id="PS51186"/>
    </source>
</evidence>
<feature type="domain" description="N-acetyltransferase" evidence="1">
    <location>
        <begin position="7"/>
        <end position="166"/>
    </location>
</feature>
<evidence type="ECO:0000313" key="2">
    <source>
        <dbReference type="EMBL" id="PCI76048.1"/>
    </source>
</evidence>
<dbReference type="EMBL" id="NVUK01000035">
    <property type="protein sequence ID" value="PCI76048.1"/>
    <property type="molecule type" value="Genomic_DNA"/>
</dbReference>
<dbReference type="CDD" id="cd04301">
    <property type="entry name" value="NAT_SF"/>
    <property type="match status" value="1"/>
</dbReference>
<comment type="caution">
    <text evidence="2">The sequence shown here is derived from an EMBL/GenBank/DDBJ whole genome shotgun (WGS) entry which is preliminary data.</text>
</comment>
<proteinExistence type="predicted"/>
<name>A0A2A4X074_UNCAE</name>
<accession>A0A2A4X074</accession>
<dbReference type="Gene3D" id="3.40.630.30">
    <property type="match status" value="1"/>
</dbReference>
<dbReference type="PANTHER" id="PTHR43415:SF3">
    <property type="entry name" value="GNAT-FAMILY ACETYLTRANSFERASE"/>
    <property type="match status" value="1"/>
</dbReference>
<dbReference type="PROSITE" id="PS51186">
    <property type="entry name" value="GNAT"/>
    <property type="match status" value="1"/>
</dbReference>
<dbReference type="GO" id="GO:0016747">
    <property type="term" value="F:acyltransferase activity, transferring groups other than amino-acyl groups"/>
    <property type="evidence" value="ECO:0007669"/>
    <property type="project" value="InterPro"/>
</dbReference>
<reference evidence="3" key="1">
    <citation type="submission" date="2017-08" db="EMBL/GenBank/DDBJ databases">
        <title>A dynamic microbial community with high functional redundancy inhabits the cold, oxic subseafloor aquifer.</title>
        <authorList>
            <person name="Tully B.J."/>
            <person name="Wheat C.G."/>
            <person name="Glazer B.T."/>
            <person name="Huber J.A."/>
        </authorList>
    </citation>
    <scope>NUCLEOTIDE SEQUENCE [LARGE SCALE GENOMIC DNA]</scope>
</reference>
<sequence>MEPSVDITFRKTVKSDGEPLMEWLEEEGVLSGFPMENRAEIEDAVNYWMHFCTIGASITACYNGSVCGVANLYVRGVEKINHHCLFVIVVDPQYRGKGIGQQLIERLEKLGKEEFKIETLFLEIYKGNRAITLYKRLGFLEIGEHPAFLIDREGKSFDKIIMEKQL</sequence>
<keyword evidence="2" id="KW-0808">Transferase</keyword>
<dbReference type="Pfam" id="PF00583">
    <property type="entry name" value="Acetyltransf_1"/>
    <property type="match status" value="1"/>
</dbReference>
<gene>
    <name evidence="2" type="ORF">COB21_04885</name>
</gene>
<dbReference type="InterPro" id="IPR016181">
    <property type="entry name" value="Acyl_CoA_acyltransferase"/>
</dbReference>
<dbReference type="SUPFAM" id="SSF55729">
    <property type="entry name" value="Acyl-CoA N-acyltransferases (Nat)"/>
    <property type="match status" value="1"/>
</dbReference>
<dbReference type="InterPro" id="IPR000182">
    <property type="entry name" value="GNAT_dom"/>
</dbReference>
<dbReference type="PANTHER" id="PTHR43415">
    <property type="entry name" value="SPERMIDINE N(1)-ACETYLTRANSFERASE"/>
    <property type="match status" value="1"/>
</dbReference>
<evidence type="ECO:0000313" key="3">
    <source>
        <dbReference type="Proteomes" id="UP000218775"/>
    </source>
</evidence>
<dbReference type="Proteomes" id="UP000218775">
    <property type="component" value="Unassembled WGS sequence"/>
</dbReference>
<organism evidence="2 3">
    <name type="scientific">Aerophobetes bacterium</name>
    <dbReference type="NCBI Taxonomy" id="2030807"/>
    <lineage>
        <taxon>Bacteria</taxon>
        <taxon>Candidatus Aerophobota</taxon>
    </lineage>
</organism>
<dbReference type="AlphaFoldDB" id="A0A2A4X074"/>
<protein>
    <submittedName>
        <fullName evidence="2">GNAT family N-acetyltransferase</fullName>
    </submittedName>
</protein>